<dbReference type="Gene3D" id="1.10.10.10">
    <property type="entry name" value="Winged helix-like DNA-binding domain superfamily/Winged helix DNA-binding domain"/>
    <property type="match status" value="1"/>
</dbReference>
<dbReference type="SUPFAM" id="SSF46767">
    <property type="entry name" value="Methylated DNA-protein cysteine methyltransferase, C-terminal domain"/>
    <property type="match status" value="1"/>
</dbReference>
<keyword evidence="13" id="KW-1185">Reference proteome</keyword>
<evidence type="ECO:0000259" key="11">
    <source>
        <dbReference type="Pfam" id="PF02870"/>
    </source>
</evidence>
<dbReference type="eggNOG" id="COG0350">
    <property type="taxonomic scope" value="Bacteria"/>
</dbReference>
<dbReference type="PANTHER" id="PTHR10815:SF13">
    <property type="entry name" value="METHYLATED-DNA--PROTEIN-CYSTEINE METHYLTRANSFERASE"/>
    <property type="match status" value="1"/>
</dbReference>
<accession>I7A6I4</accession>
<comment type="miscellaneous">
    <text evidence="9">This enzyme catalyzes only one turnover and therefore is not strictly catalytic. According to one definition, an enzyme is a biocatalyst that acts repeatedly and over many reaction cycles.</text>
</comment>
<dbReference type="EMBL" id="CP003557">
    <property type="protein sequence ID" value="AFN75481.1"/>
    <property type="molecule type" value="Genomic_DNA"/>
</dbReference>
<comment type="catalytic activity">
    <reaction evidence="1 9">
        <text>a 4-O-methyl-thymidine in DNA + L-cysteinyl-[protein] = a thymidine in DNA + S-methyl-L-cysteinyl-[protein]</text>
        <dbReference type="Rhea" id="RHEA:53428"/>
        <dbReference type="Rhea" id="RHEA-COMP:10131"/>
        <dbReference type="Rhea" id="RHEA-COMP:10132"/>
        <dbReference type="Rhea" id="RHEA-COMP:13555"/>
        <dbReference type="Rhea" id="RHEA-COMP:13556"/>
        <dbReference type="ChEBI" id="CHEBI:29950"/>
        <dbReference type="ChEBI" id="CHEBI:82612"/>
        <dbReference type="ChEBI" id="CHEBI:137386"/>
        <dbReference type="ChEBI" id="CHEBI:137387"/>
        <dbReference type="EC" id="2.1.1.63"/>
    </reaction>
</comment>
<keyword evidence="4 9" id="KW-0489">Methyltransferase</keyword>
<dbReference type="RefSeq" id="WP_014856913.1">
    <property type="nucleotide sequence ID" value="NC_018178.1"/>
</dbReference>
<dbReference type="PATRIC" id="fig|1191523.3.peg.2377"/>
<dbReference type="GO" id="GO:0003908">
    <property type="term" value="F:methylated-DNA-[protein]-cysteine S-methyltransferase activity"/>
    <property type="evidence" value="ECO:0007669"/>
    <property type="project" value="UniProtKB-UniRule"/>
</dbReference>
<evidence type="ECO:0000256" key="8">
    <source>
        <dbReference type="ARBA" id="ARBA00049348"/>
    </source>
</evidence>
<comment type="similarity">
    <text evidence="2 9">Belongs to the MGMT family.</text>
</comment>
<dbReference type="PANTHER" id="PTHR10815">
    <property type="entry name" value="METHYLATED-DNA--PROTEIN-CYSTEINE METHYLTRANSFERASE"/>
    <property type="match status" value="1"/>
</dbReference>
<keyword evidence="5 9" id="KW-0808">Transferase</keyword>
<evidence type="ECO:0000256" key="7">
    <source>
        <dbReference type="ARBA" id="ARBA00023204"/>
    </source>
</evidence>
<dbReference type="HAMAP" id="MF_00772">
    <property type="entry name" value="OGT"/>
    <property type="match status" value="1"/>
</dbReference>
<comment type="catalytic activity">
    <reaction evidence="8 9">
        <text>a 6-O-methyl-2'-deoxyguanosine in DNA + L-cysteinyl-[protein] = S-methyl-L-cysteinyl-[protein] + a 2'-deoxyguanosine in DNA</text>
        <dbReference type="Rhea" id="RHEA:24000"/>
        <dbReference type="Rhea" id="RHEA-COMP:10131"/>
        <dbReference type="Rhea" id="RHEA-COMP:10132"/>
        <dbReference type="Rhea" id="RHEA-COMP:11367"/>
        <dbReference type="Rhea" id="RHEA-COMP:11368"/>
        <dbReference type="ChEBI" id="CHEBI:29950"/>
        <dbReference type="ChEBI" id="CHEBI:82612"/>
        <dbReference type="ChEBI" id="CHEBI:85445"/>
        <dbReference type="ChEBI" id="CHEBI:85448"/>
        <dbReference type="EC" id="2.1.1.63"/>
    </reaction>
</comment>
<evidence type="ECO:0000256" key="1">
    <source>
        <dbReference type="ARBA" id="ARBA00001286"/>
    </source>
</evidence>
<name>I7A6I4_MELRP</name>
<dbReference type="GO" id="GO:0005737">
    <property type="term" value="C:cytoplasm"/>
    <property type="evidence" value="ECO:0007669"/>
    <property type="project" value="UniProtKB-SubCell"/>
</dbReference>
<dbReference type="KEGG" id="mro:MROS_2251"/>
<dbReference type="GO" id="GO:0006307">
    <property type="term" value="P:DNA alkylation repair"/>
    <property type="evidence" value="ECO:0007669"/>
    <property type="project" value="UniProtKB-UniRule"/>
</dbReference>
<evidence type="ECO:0000256" key="2">
    <source>
        <dbReference type="ARBA" id="ARBA00008711"/>
    </source>
</evidence>
<dbReference type="HOGENOM" id="CLU_000445_52_2_10"/>
<dbReference type="InterPro" id="IPR001497">
    <property type="entry name" value="MethylDNA_cys_MeTrfase_AS"/>
</dbReference>
<dbReference type="NCBIfam" id="TIGR00589">
    <property type="entry name" value="ogt"/>
    <property type="match status" value="1"/>
</dbReference>
<dbReference type="InterPro" id="IPR036217">
    <property type="entry name" value="MethylDNA_cys_MeTrfase_DNAb"/>
</dbReference>
<evidence type="ECO:0000256" key="3">
    <source>
        <dbReference type="ARBA" id="ARBA00022490"/>
    </source>
</evidence>
<dbReference type="Gene3D" id="3.30.160.70">
    <property type="entry name" value="Methylated DNA-protein cysteine methyltransferase domain"/>
    <property type="match status" value="1"/>
</dbReference>
<feature type="domain" description="Methylguanine DNA methyltransferase ribonuclease-like" evidence="11">
    <location>
        <begin position="5"/>
        <end position="72"/>
    </location>
</feature>
<dbReference type="InterPro" id="IPR023546">
    <property type="entry name" value="MGMT"/>
</dbReference>
<dbReference type="EC" id="2.1.1.63" evidence="9"/>
<dbReference type="Pfam" id="PF02870">
    <property type="entry name" value="Methyltransf_1N"/>
    <property type="match status" value="1"/>
</dbReference>
<evidence type="ECO:0000256" key="9">
    <source>
        <dbReference type="HAMAP-Rule" id="MF_00772"/>
    </source>
</evidence>
<dbReference type="STRING" id="1191523.MROS_2251"/>
<organism evidence="12 13">
    <name type="scientific">Melioribacter roseus (strain DSM 23840 / JCM 17771 / VKM B-2668 / P3M-2)</name>
    <dbReference type="NCBI Taxonomy" id="1191523"/>
    <lineage>
        <taxon>Bacteria</taxon>
        <taxon>Pseudomonadati</taxon>
        <taxon>Ignavibacteriota</taxon>
        <taxon>Ignavibacteria</taxon>
        <taxon>Ignavibacteriales</taxon>
        <taxon>Melioribacteraceae</taxon>
        <taxon>Melioribacter</taxon>
    </lineage>
</organism>
<feature type="active site" description="Nucleophile; methyl group acceptor" evidence="9">
    <location>
        <position position="127"/>
    </location>
</feature>
<feature type="domain" description="Methylated-DNA-[protein]-cysteine S-methyltransferase DNA binding" evidence="10">
    <location>
        <begin position="76"/>
        <end position="155"/>
    </location>
</feature>
<evidence type="ECO:0000256" key="6">
    <source>
        <dbReference type="ARBA" id="ARBA00022763"/>
    </source>
</evidence>
<dbReference type="GO" id="GO:0032259">
    <property type="term" value="P:methylation"/>
    <property type="evidence" value="ECO:0007669"/>
    <property type="project" value="UniProtKB-KW"/>
</dbReference>
<dbReference type="Pfam" id="PF01035">
    <property type="entry name" value="DNA_binding_1"/>
    <property type="match status" value="1"/>
</dbReference>
<keyword evidence="6 9" id="KW-0227">DNA damage</keyword>
<comment type="function">
    <text evidence="9">Involved in the cellular defense against the biological effects of O6-methylguanine (O6-MeG) and O4-methylthymine (O4-MeT) in DNA. Repairs the methylated nucleobase in DNA by stoichiometrically transferring the methyl group to a cysteine residue in the enzyme. This is a suicide reaction: the enzyme is irreversibly inactivated.</text>
</comment>
<dbReference type="OrthoDB" id="9802228at2"/>
<proteinExistence type="inferred from homology"/>
<dbReference type="InterPro" id="IPR036631">
    <property type="entry name" value="MGMT_N_sf"/>
</dbReference>
<evidence type="ECO:0000313" key="12">
    <source>
        <dbReference type="EMBL" id="AFN75481.1"/>
    </source>
</evidence>
<evidence type="ECO:0000259" key="10">
    <source>
        <dbReference type="Pfam" id="PF01035"/>
    </source>
</evidence>
<dbReference type="SUPFAM" id="SSF53155">
    <property type="entry name" value="Methylated DNA-protein cysteine methyltransferase domain"/>
    <property type="match status" value="1"/>
</dbReference>
<dbReference type="AlphaFoldDB" id="I7A6I4"/>
<gene>
    <name evidence="12" type="ordered locus">MROS_2251</name>
</gene>
<reference evidence="12 13" key="1">
    <citation type="journal article" date="2013" name="PLoS ONE">
        <title>Genomic analysis of Melioribacter roseus, facultatively anaerobic organotrophic bacterium representing a novel deep lineage within Bacteriodetes/Chlorobi group.</title>
        <authorList>
            <person name="Kadnikov V.V."/>
            <person name="Mardanov A.V."/>
            <person name="Podosokorskaya O.A."/>
            <person name="Gavrilov S.N."/>
            <person name="Kublanov I.V."/>
            <person name="Beletsky A.V."/>
            <person name="Bonch-Osmolovskaya E.A."/>
            <person name="Ravin N.V."/>
        </authorList>
    </citation>
    <scope>NUCLEOTIDE SEQUENCE [LARGE SCALE GENOMIC DNA]</scope>
    <source>
        <strain evidence="13">JCM 17771 / P3M-2</strain>
    </source>
</reference>
<sequence>MPGKYLTYYDSPLGKLKITADENAVKSIHFILDIDGVELEQEIPNKILEKCVEELNQYFKGELQDFSVNIDPEGTEFQKRVWNELLKIPYGKTISYLKLSRELGNERSIRAVARANGDNKIPIIIPCHRVIGSDKSLVGYSGGVWRKKWLLEHEAAVINNEKQLNLFF</sequence>
<evidence type="ECO:0000313" key="13">
    <source>
        <dbReference type="Proteomes" id="UP000009011"/>
    </source>
</evidence>
<dbReference type="InterPro" id="IPR036388">
    <property type="entry name" value="WH-like_DNA-bd_sf"/>
</dbReference>
<dbReference type="PROSITE" id="PS00374">
    <property type="entry name" value="MGMT"/>
    <property type="match status" value="1"/>
</dbReference>
<evidence type="ECO:0000256" key="4">
    <source>
        <dbReference type="ARBA" id="ARBA00022603"/>
    </source>
</evidence>
<keyword evidence="3 9" id="KW-0963">Cytoplasm</keyword>
<protein>
    <recommendedName>
        <fullName evidence="9">Methylated-DNA--protein-cysteine methyltransferase</fullName>
        <ecNumber evidence="9">2.1.1.63</ecNumber>
    </recommendedName>
    <alternativeName>
        <fullName evidence="9">6-O-methylguanine-DNA methyltransferase</fullName>
        <shortName evidence="9">MGMT</shortName>
    </alternativeName>
    <alternativeName>
        <fullName evidence="9">O-6-methylguanine-DNA-alkyltransferase</fullName>
    </alternativeName>
</protein>
<evidence type="ECO:0000256" key="5">
    <source>
        <dbReference type="ARBA" id="ARBA00022679"/>
    </source>
</evidence>
<dbReference type="CDD" id="cd06445">
    <property type="entry name" value="ATase"/>
    <property type="match status" value="1"/>
</dbReference>
<dbReference type="InterPro" id="IPR008332">
    <property type="entry name" value="MethylG_MeTrfase_N"/>
</dbReference>
<keyword evidence="7 9" id="KW-0234">DNA repair</keyword>
<dbReference type="FunFam" id="1.10.10.10:FF:000214">
    <property type="entry name" value="Methylated-DNA--protein-cysteine methyltransferase"/>
    <property type="match status" value="1"/>
</dbReference>
<dbReference type="Proteomes" id="UP000009011">
    <property type="component" value="Chromosome"/>
</dbReference>
<comment type="subcellular location">
    <subcellularLocation>
        <location evidence="9">Cytoplasm</location>
    </subcellularLocation>
</comment>
<dbReference type="InterPro" id="IPR014048">
    <property type="entry name" value="MethylDNA_cys_MeTrfase_DNA-bd"/>
</dbReference>